<evidence type="ECO:0000256" key="1">
    <source>
        <dbReference type="SAM" id="Phobius"/>
    </source>
</evidence>
<evidence type="ECO:0000313" key="2">
    <source>
        <dbReference type="EMBL" id="MBS4539960.1"/>
    </source>
</evidence>
<name>A0A942ZAN9_9FIRM</name>
<protein>
    <submittedName>
        <fullName evidence="2">DUF2953 domain-containing protein</fullName>
    </submittedName>
</protein>
<keyword evidence="1" id="KW-0472">Membrane</keyword>
<evidence type="ECO:0000313" key="3">
    <source>
        <dbReference type="Proteomes" id="UP000724672"/>
    </source>
</evidence>
<dbReference type="EMBL" id="WSFT01000053">
    <property type="protein sequence ID" value="MBS4539960.1"/>
    <property type="molecule type" value="Genomic_DNA"/>
</dbReference>
<dbReference type="Proteomes" id="UP000724672">
    <property type="component" value="Unassembled WGS sequence"/>
</dbReference>
<organism evidence="2 3">
    <name type="scientific">Anaeromonas frigoriresistens</name>
    <dbReference type="NCBI Taxonomy" id="2683708"/>
    <lineage>
        <taxon>Bacteria</taxon>
        <taxon>Bacillati</taxon>
        <taxon>Bacillota</taxon>
        <taxon>Tissierellia</taxon>
        <taxon>Tissierellales</taxon>
        <taxon>Thermohalobacteraceae</taxon>
        <taxon>Anaeromonas</taxon>
    </lineage>
</organism>
<sequence>MYILIVFLIAIMIFINIPFFIQFKMSRKHDDDNLHIYVKLTERIKIIQLEIPYIDMLISNEDINFNITRDIETKKRSLNKKRKKISLRKIIDLFKKLYHHQIIFNSMKSFKNYLLKKIKIQELYWETKIGYNDAAVCAISSGILWSIKSMIFSYVYSKYKLIKFKYDVNTIYNENVFEIDFNCIIQIKIIYIIKAILFSILSIVKGGELDA</sequence>
<dbReference type="InterPro" id="IPR021338">
    <property type="entry name" value="DUF2953"/>
</dbReference>
<reference evidence="2" key="1">
    <citation type="submission" date="2019-12" db="EMBL/GenBank/DDBJ databases">
        <title>Clostridiaceae gen. nov. sp. nov., isolated from sediment in Xinjiang, China.</title>
        <authorList>
            <person name="Zhang R."/>
        </authorList>
    </citation>
    <scope>NUCLEOTIDE SEQUENCE</scope>
    <source>
        <strain evidence="2">D2Q-11</strain>
    </source>
</reference>
<comment type="caution">
    <text evidence="2">The sequence shown here is derived from an EMBL/GenBank/DDBJ whole genome shotgun (WGS) entry which is preliminary data.</text>
</comment>
<dbReference type="RefSeq" id="WP_203367864.1">
    <property type="nucleotide sequence ID" value="NZ_WSFT01000053.1"/>
</dbReference>
<dbReference type="Pfam" id="PF11167">
    <property type="entry name" value="DUF2953"/>
    <property type="match status" value="1"/>
</dbReference>
<accession>A0A942ZAN9</accession>
<keyword evidence="1" id="KW-1133">Transmembrane helix</keyword>
<keyword evidence="1" id="KW-0812">Transmembrane</keyword>
<dbReference type="AlphaFoldDB" id="A0A942ZAN9"/>
<proteinExistence type="predicted"/>
<gene>
    <name evidence="2" type="ORF">GOQ27_15900</name>
</gene>
<keyword evidence="3" id="KW-1185">Reference proteome</keyword>
<feature type="transmembrane region" description="Helical" evidence="1">
    <location>
        <begin position="6"/>
        <end position="23"/>
    </location>
</feature>